<evidence type="ECO:0000313" key="10">
    <source>
        <dbReference type="RefSeq" id="XP_026486082.2"/>
    </source>
</evidence>
<protein>
    <recommendedName>
        <fullName evidence="6">Complex I assembly factor TIMMDC1, mitochondrial</fullName>
    </recommendedName>
    <alternativeName>
        <fullName evidence="7">Translocase of inner mitochondrial membrane domain-containing protein 1</fullName>
    </alternativeName>
</protein>
<dbReference type="Proteomes" id="UP001652626">
    <property type="component" value="Chromosome 6"/>
</dbReference>
<dbReference type="PANTHER" id="PTHR13002:SF1">
    <property type="entry name" value="COMPLEX I ASSEMBLY FACTOR TIMMDC1, MITOCHONDRIAL"/>
    <property type="match status" value="1"/>
</dbReference>
<keyword evidence="3 8" id="KW-0812">Transmembrane</keyword>
<evidence type="ECO:0000256" key="8">
    <source>
        <dbReference type="SAM" id="Phobius"/>
    </source>
</evidence>
<dbReference type="GO" id="GO:0016020">
    <property type="term" value="C:membrane"/>
    <property type="evidence" value="ECO:0007669"/>
    <property type="project" value="UniProtKB-SubCell"/>
</dbReference>
<dbReference type="Pfam" id="PF02466">
    <property type="entry name" value="Tim17"/>
    <property type="match status" value="1"/>
</dbReference>
<dbReference type="GO" id="GO:0005739">
    <property type="term" value="C:mitochondrion"/>
    <property type="evidence" value="ECO:0007669"/>
    <property type="project" value="TreeGrafter"/>
</dbReference>
<evidence type="ECO:0000256" key="5">
    <source>
        <dbReference type="ARBA" id="ARBA00023136"/>
    </source>
</evidence>
<sequence length="262" mass="29098">MIWSLNRKLIFGTAVRLSPSFLIPIFSTRNENDSVSSQTDFIHKTGWDRVRDMYSKDEFGEVSVELHNVAQATMCGFFVGACLGGFAKSRDAYLHFIENNQATIFNSTIQAKKKLQDYVTVAFARGAYHWGWRLGIFTGMFSIISTTVSVYRDQSSLGDYVAAGTITGAIYKANLGPAAMVVGAFLGGVLSIIGGILILSILKLTGVSMEDIRKSFYKIKEARYDQYKQSVEKAATEKHDSLTLHHDVIVEEKGVKKIEELP</sequence>
<evidence type="ECO:0000256" key="6">
    <source>
        <dbReference type="ARBA" id="ARBA00040778"/>
    </source>
</evidence>
<dbReference type="RefSeq" id="XP_026486082.2">
    <property type="nucleotide sequence ID" value="XM_026630297.2"/>
</dbReference>
<comment type="similarity">
    <text evidence="2">Belongs to the Tim17/Tim22/Tim23 family.</text>
</comment>
<accession>A0A8B8HN60</accession>
<dbReference type="OrthoDB" id="5826189at2759"/>
<dbReference type="GeneID" id="113393426"/>
<comment type="subcellular location">
    <subcellularLocation>
        <location evidence="1">Membrane</location>
        <topology evidence="1">Multi-pass membrane protein</topology>
    </subcellularLocation>
</comment>
<name>A0A8B8HN60_VANTA</name>
<evidence type="ECO:0000313" key="9">
    <source>
        <dbReference type="Proteomes" id="UP001652626"/>
    </source>
</evidence>
<gene>
    <name evidence="10" type="primary">LOC113393426</name>
</gene>
<dbReference type="GO" id="GO:0032981">
    <property type="term" value="P:mitochondrial respiratory chain complex I assembly"/>
    <property type="evidence" value="ECO:0007669"/>
    <property type="project" value="InterPro"/>
</dbReference>
<reference evidence="10" key="1">
    <citation type="submission" date="2025-08" db="UniProtKB">
        <authorList>
            <consortium name="RefSeq"/>
        </authorList>
    </citation>
    <scope>IDENTIFICATION</scope>
    <source>
        <tissue evidence="10">Whole body</tissue>
    </source>
</reference>
<dbReference type="PANTHER" id="PTHR13002">
    <property type="entry name" value="C3ORF1 PROTEIN-RELATED"/>
    <property type="match status" value="1"/>
</dbReference>
<evidence type="ECO:0000256" key="7">
    <source>
        <dbReference type="ARBA" id="ARBA00041344"/>
    </source>
</evidence>
<keyword evidence="9" id="KW-1185">Reference proteome</keyword>
<keyword evidence="4 8" id="KW-1133">Transmembrane helix</keyword>
<keyword evidence="5 8" id="KW-0472">Membrane</keyword>
<organism evidence="9 10">
    <name type="scientific">Vanessa tameamea</name>
    <name type="common">Kamehameha butterfly</name>
    <dbReference type="NCBI Taxonomy" id="334116"/>
    <lineage>
        <taxon>Eukaryota</taxon>
        <taxon>Metazoa</taxon>
        <taxon>Ecdysozoa</taxon>
        <taxon>Arthropoda</taxon>
        <taxon>Hexapoda</taxon>
        <taxon>Insecta</taxon>
        <taxon>Pterygota</taxon>
        <taxon>Neoptera</taxon>
        <taxon>Endopterygota</taxon>
        <taxon>Lepidoptera</taxon>
        <taxon>Glossata</taxon>
        <taxon>Ditrysia</taxon>
        <taxon>Papilionoidea</taxon>
        <taxon>Nymphalidae</taxon>
        <taxon>Nymphalinae</taxon>
        <taxon>Vanessa</taxon>
    </lineage>
</organism>
<evidence type="ECO:0000256" key="2">
    <source>
        <dbReference type="ARBA" id="ARBA00008444"/>
    </source>
</evidence>
<dbReference type="AlphaFoldDB" id="A0A8B8HN60"/>
<feature type="transmembrane region" description="Helical" evidence="8">
    <location>
        <begin position="130"/>
        <end position="151"/>
    </location>
</feature>
<evidence type="ECO:0000256" key="3">
    <source>
        <dbReference type="ARBA" id="ARBA00022692"/>
    </source>
</evidence>
<evidence type="ECO:0000256" key="1">
    <source>
        <dbReference type="ARBA" id="ARBA00004141"/>
    </source>
</evidence>
<feature type="transmembrane region" description="Helical" evidence="8">
    <location>
        <begin position="178"/>
        <end position="204"/>
    </location>
</feature>
<dbReference type="InterPro" id="IPR055299">
    <property type="entry name" value="TIMMDC1"/>
</dbReference>
<proteinExistence type="inferred from homology"/>
<evidence type="ECO:0000256" key="4">
    <source>
        <dbReference type="ARBA" id="ARBA00022989"/>
    </source>
</evidence>
<dbReference type="OMA" id="SYMNFME"/>